<feature type="region of interest" description="Disordered" evidence="1">
    <location>
        <begin position="182"/>
        <end position="203"/>
    </location>
</feature>
<evidence type="ECO:0000313" key="4">
    <source>
        <dbReference type="FlyBase" id="FBgn0014071"/>
    </source>
</evidence>
<proteinExistence type="predicted"/>
<evidence type="ECO:0000313" key="3">
    <source>
        <dbReference type="EMBL" id="AAC46493.1"/>
    </source>
</evidence>
<feature type="region of interest" description="Disordered" evidence="1">
    <location>
        <begin position="219"/>
        <end position="239"/>
    </location>
</feature>
<protein>
    <submittedName>
        <fullName evidence="3">Putative single-stranded nucleic acid binding protein</fullName>
    </submittedName>
</protein>
<evidence type="ECO:0000256" key="1">
    <source>
        <dbReference type="SAM" id="MobiDB-lite"/>
    </source>
</evidence>
<reference evidence="3" key="1">
    <citation type="journal article" date="1994" name="Proc. Natl. Acad. Sci. U.S.A.">
        <title>Transposition of the LINE-like retrotransposon TART to Drosophila chromosome termini.</title>
        <authorList>
            <person name="Sheen F.M."/>
            <person name="Levis R.W."/>
        </authorList>
    </citation>
    <scope>NUCLEOTIDE SEQUENCE</scope>
    <source>
        <strain evidence="3">TA7</strain>
    </source>
</reference>
<feature type="region of interest" description="Disordered" evidence="1">
    <location>
        <begin position="869"/>
        <end position="910"/>
    </location>
</feature>
<accession>Q23999</accession>
<dbReference type="Pfam" id="PF07530">
    <property type="entry name" value="PRE_C2HC"/>
    <property type="match status" value="1"/>
</dbReference>
<evidence type="ECO:0000259" key="2">
    <source>
        <dbReference type="SMART" id="SM00596"/>
    </source>
</evidence>
<gene>
    <name evidence="4" type="primary">gag</name>
</gene>
<dbReference type="InterPro" id="IPR006579">
    <property type="entry name" value="Pre_C2HC_dom"/>
</dbReference>
<feature type="region of interest" description="Disordered" evidence="1">
    <location>
        <begin position="507"/>
        <end position="552"/>
    </location>
</feature>
<feature type="domain" description="Pre-C2HC" evidence="2">
    <location>
        <begin position="723"/>
        <end position="793"/>
    </location>
</feature>
<organism evidence="3">
    <name type="scientific">Drosophila melanogaster</name>
    <name type="common">Fruit fly</name>
    <dbReference type="NCBI Taxonomy" id="7227"/>
    <lineage>
        <taxon>Eukaryota</taxon>
        <taxon>Metazoa</taxon>
        <taxon>Ecdysozoa</taxon>
        <taxon>Arthropoda</taxon>
        <taxon>Hexapoda</taxon>
        <taxon>Insecta</taxon>
        <taxon>Pterygota</taxon>
        <taxon>Neoptera</taxon>
        <taxon>Endopterygota</taxon>
        <taxon>Diptera</taxon>
        <taxon>Brachycera</taxon>
        <taxon>Muscomorpha</taxon>
        <taxon>Ephydroidea</taxon>
        <taxon>Drosophilidae</taxon>
        <taxon>Drosophila</taxon>
        <taxon>Sophophora</taxon>
    </lineage>
</organism>
<name>Q23999_DROME</name>
<feature type="compositionally biased region" description="Low complexity" evidence="1">
    <location>
        <begin position="15"/>
        <end position="38"/>
    </location>
</feature>
<feature type="compositionally biased region" description="Polar residues" evidence="1">
    <location>
        <begin position="869"/>
        <end position="878"/>
    </location>
</feature>
<dbReference type="AlphaFoldDB" id="Q23999"/>
<dbReference type="SMART" id="SM00596">
    <property type="entry name" value="PRE_C2HC"/>
    <property type="match status" value="1"/>
</dbReference>
<dbReference type="EMBL" id="U14101">
    <property type="protein sequence ID" value="AAC46493.1"/>
    <property type="molecule type" value="Genomic_DNA"/>
</dbReference>
<dbReference type="PANTHER" id="PTHR33273:SF2">
    <property type="entry name" value="ENDONUCLEASE_EXONUCLEASE_PHOSPHATASE DOMAIN-CONTAINING PROTEIN"/>
    <property type="match status" value="1"/>
</dbReference>
<feature type="compositionally biased region" description="Polar residues" evidence="1">
    <location>
        <begin position="889"/>
        <end position="898"/>
    </location>
</feature>
<feature type="region of interest" description="Disordered" evidence="1">
    <location>
        <begin position="922"/>
        <end position="994"/>
    </location>
</feature>
<dbReference type="PANTHER" id="PTHR33273">
    <property type="entry name" value="DOMAIN-CONTAINING PROTEIN, PUTATIVE-RELATED"/>
    <property type="match status" value="1"/>
</dbReference>
<feature type="compositionally biased region" description="Basic residues" evidence="1">
    <location>
        <begin position="932"/>
        <end position="941"/>
    </location>
</feature>
<feature type="region of interest" description="Disordered" evidence="1">
    <location>
        <begin position="596"/>
        <end position="628"/>
    </location>
</feature>
<sequence length="1043" mass="115122">MDGHNGDQSEGWATVLSISSDDSNSLSSPPSIIVSSLDTTPTSHETTIVRRSLYQTNADMKSYDFENIVLNENKNTILPDPLFVDKCGSTANTTEANEKKPANSPFPISISKNFSTSSPLTHVDTPTQEDDASAFNTLKAAKTARIIFPTHTHIKPTKPSPPSKELSTNSALKTLSYTDKITGTQKNLPDKTHVDTPTQDDDINATKASKTAKIISTQTHLGETKPIQPAKDPSPRTQKPIAHKADETLTHTDKLTASQNLVPAKTHINTPTQYNDTNATNALKTAKINFSSHSHQSEIKPTQSAKNISPLTQKQFTSESAGTHTHTDKHKNTASQNLFSAKTHINSPTQHNYTSAATASKTAKLILSPHSHLSETKPTQPALSPSPLSQKQITSIAAKTLTHTNKHTASQNFIPAKTHINIPTQYNDTNATKALKTAKAASPSHTYSRQTKPIKSAINALHPAQDTNPSPAISAVTYTDKPTATQNIFPVKTFAELVRENAKRLPTPMQNSHQAKNDSAALGRPPTAARKNLNKTLISPKTPGKRRGDCLDEGLLQTSNKKVRIRDDFSDDDLGVTNLLSETPLFKSKAAIKIRQDSRRDSLQKSAEMDTAPAISPSNTAADSDLPPWKTVPASRKPPSIFLSNIQQIIPLIEKLNYKAGVNSFTTKSELGNNIRIQAKTMDAHNAIQNVLLEANIPLHSHQPKSAKGFQIVIRHLHQSTPTKWIESQLQDIGIATKFIRAMQFRDTRNPMRIHEVEVVPKADGSHLKVLLLKSLGGQTVKVERKRVSKDPTQCHRCQCFGHTKNYCRNPFKCMKCGQLHATVSCTKPKNLPATCANCNGSHVSSYKGCPAFQEAKQRLSINKIQSLHSQPTHLQTPRNKHPYPKPTHLQTPRNKQPYTHPLPRTSVNNTKLPAKRIQGKKISQRNLSINKRLHRMKKPRKETSPPTTSKKVLASLEESRKNPNSVLNPANTHLTHFRPPPLAQNIPNDEPKELSGEQYLLNRIEGMEKKINNLLEIVTRLLRQGKDCPKSPKNPFRDPIFV</sequence>
<feature type="region of interest" description="Disordered" evidence="1">
    <location>
        <begin position="1"/>
        <end position="41"/>
    </location>
</feature>
<dbReference type="PIR" id="T13172">
    <property type="entry name" value="T13172"/>
</dbReference>
<dbReference type="FlyBase" id="FBgn0014071">
    <property type="gene designation" value="TART-element\gag"/>
</dbReference>
<feature type="compositionally biased region" description="Polar residues" evidence="1">
    <location>
        <begin position="963"/>
        <end position="975"/>
    </location>
</feature>